<dbReference type="RefSeq" id="XP_018388524.1">
    <property type="nucleotide sequence ID" value="XM_018532781.1"/>
</dbReference>
<accession>A0A177DTQ4</accession>
<feature type="domain" description="DUF7726" evidence="2">
    <location>
        <begin position="162"/>
        <end position="242"/>
    </location>
</feature>
<sequence>MLFSPLNALHLPHPLAQNNRRVATQRHKHGLSPASDQGMPISNEARLLFELENGLVTDSCDVVRRKIRTLIDNGEMKVGEFQKEVNITPNAYSRFMSQHGKDKGSESSVYLAAWAFFKTREIQGIKTTPNKKAKSSQGPAEKDSVPSIDDIELDGEKDDKVPVFDTCDDVRKKINAHLKKPGVTQAAFLRAASTSFHNPPKTLNARQLSAFRSKKGALNGNTSGVFYGAYVYFEKLRIKEGKPKSKKRQEMEEIHAKDGGLDTKRMQDRLLTLAGDHWHHDAYGRTILNGEVLL</sequence>
<dbReference type="Proteomes" id="UP000077248">
    <property type="component" value="Unassembled WGS sequence"/>
</dbReference>
<dbReference type="PANTHER" id="PTHR42339">
    <property type="entry name" value="HISTONE H1"/>
    <property type="match status" value="1"/>
</dbReference>
<dbReference type="EMBL" id="KV441473">
    <property type="protein sequence ID" value="OAG23103.1"/>
    <property type="molecule type" value="Genomic_DNA"/>
</dbReference>
<evidence type="ECO:0000313" key="3">
    <source>
        <dbReference type="EMBL" id="OAG23103.1"/>
    </source>
</evidence>
<dbReference type="Pfam" id="PF24852">
    <property type="entry name" value="DUF7726"/>
    <property type="match status" value="2"/>
</dbReference>
<feature type="region of interest" description="Disordered" evidence="1">
    <location>
        <begin position="127"/>
        <end position="147"/>
    </location>
</feature>
<reference evidence="3 4" key="1">
    <citation type="submission" date="2016-05" db="EMBL/GenBank/DDBJ databases">
        <title>Comparative analysis of secretome profiles of manganese(II)-oxidizing ascomycete fungi.</title>
        <authorList>
            <consortium name="DOE Joint Genome Institute"/>
            <person name="Zeiner C.A."/>
            <person name="Purvine S.O."/>
            <person name="Zink E.M."/>
            <person name="Wu S."/>
            <person name="Pasa-Tolic L."/>
            <person name="Chaput D.L."/>
            <person name="Haridas S."/>
            <person name="Grigoriev I.V."/>
            <person name="Santelli C.M."/>
            <person name="Hansel C.M."/>
        </authorList>
    </citation>
    <scope>NUCLEOTIDE SEQUENCE [LARGE SCALE GENOMIC DNA]</scope>
    <source>
        <strain evidence="3 4">SRC1lrK2f</strain>
    </source>
</reference>
<dbReference type="OMA" id="DIEHGAN"/>
<proteinExistence type="predicted"/>
<dbReference type="PANTHER" id="PTHR42339:SF1">
    <property type="entry name" value="HISTONE H1"/>
    <property type="match status" value="1"/>
</dbReference>
<evidence type="ECO:0000313" key="4">
    <source>
        <dbReference type="Proteomes" id="UP000077248"/>
    </source>
</evidence>
<organism evidence="3 4">
    <name type="scientific">Alternaria alternata</name>
    <name type="common">Alternaria rot fungus</name>
    <name type="synonym">Torula alternata</name>
    <dbReference type="NCBI Taxonomy" id="5599"/>
    <lineage>
        <taxon>Eukaryota</taxon>
        <taxon>Fungi</taxon>
        <taxon>Dikarya</taxon>
        <taxon>Ascomycota</taxon>
        <taxon>Pezizomycotina</taxon>
        <taxon>Dothideomycetes</taxon>
        <taxon>Pleosporomycetidae</taxon>
        <taxon>Pleosporales</taxon>
        <taxon>Pleosporineae</taxon>
        <taxon>Pleosporaceae</taxon>
        <taxon>Alternaria</taxon>
        <taxon>Alternaria sect. Alternaria</taxon>
        <taxon>Alternaria alternata complex</taxon>
    </lineage>
</organism>
<dbReference type="KEGG" id="aalt:CC77DRAFT_694001"/>
<dbReference type="InterPro" id="IPR056143">
    <property type="entry name" value="DUF7726"/>
</dbReference>
<evidence type="ECO:0000256" key="1">
    <source>
        <dbReference type="SAM" id="MobiDB-lite"/>
    </source>
</evidence>
<dbReference type="VEuPathDB" id="FungiDB:CC77DRAFT_694001"/>
<name>A0A177DTQ4_ALTAL</name>
<feature type="domain" description="DUF7726" evidence="2">
    <location>
        <begin position="56"/>
        <end position="126"/>
    </location>
</feature>
<keyword evidence="4" id="KW-1185">Reference proteome</keyword>
<gene>
    <name evidence="3" type="ORF">CC77DRAFT_694001</name>
</gene>
<dbReference type="GeneID" id="29118375"/>
<evidence type="ECO:0000259" key="2">
    <source>
        <dbReference type="Pfam" id="PF24852"/>
    </source>
</evidence>
<protein>
    <recommendedName>
        <fullName evidence="2">DUF7726 domain-containing protein</fullName>
    </recommendedName>
</protein>
<dbReference type="AlphaFoldDB" id="A0A177DTQ4"/>